<dbReference type="Pfam" id="PF01712">
    <property type="entry name" value="dNK"/>
    <property type="match status" value="1"/>
</dbReference>
<dbReference type="AlphaFoldDB" id="A0A093K086"/>
<name>A0A093K086_STRCA</name>
<accession>A0A093K086</accession>
<evidence type="ECO:0000313" key="3">
    <source>
        <dbReference type="Proteomes" id="UP000053584"/>
    </source>
</evidence>
<proteinExistence type="predicted"/>
<dbReference type="PANTHER" id="PTHR10513:SF8">
    <property type="entry name" value="DEOXYGUANOSINE KINASE, MITOCHONDRIAL"/>
    <property type="match status" value="1"/>
</dbReference>
<feature type="non-terminal residue" evidence="2">
    <location>
        <position position="1"/>
    </location>
</feature>
<organism evidence="2 3">
    <name type="scientific">Struthio camelus australis</name>
    <dbReference type="NCBI Taxonomy" id="441894"/>
    <lineage>
        <taxon>Eukaryota</taxon>
        <taxon>Metazoa</taxon>
        <taxon>Chordata</taxon>
        <taxon>Craniata</taxon>
        <taxon>Vertebrata</taxon>
        <taxon>Euteleostomi</taxon>
        <taxon>Archelosauria</taxon>
        <taxon>Archosauria</taxon>
        <taxon>Dinosauria</taxon>
        <taxon>Saurischia</taxon>
        <taxon>Theropoda</taxon>
        <taxon>Coelurosauria</taxon>
        <taxon>Aves</taxon>
        <taxon>Palaeognathae</taxon>
        <taxon>Struthioniformes</taxon>
        <taxon>Struthionidae</taxon>
        <taxon>Struthio</taxon>
    </lineage>
</organism>
<dbReference type="Gene3D" id="3.40.50.300">
    <property type="entry name" value="P-loop containing nucleotide triphosphate hydrolases"/>
    <property type="match status" value="1"/>
</dbReference>
<feature type="non-terminal residue" evidence="2">
    <location>
        <position position="124"/>
    </location>
</feature>
<dbReference type="SUPFAM" id="SSF52540">
    <property type="entry name" value="P-loop containing nucleoside triphosphate hydrolases"/>
    <property type="match status" value="1"/>
</dbReference>
<dbReference type="InterPro" id="IPR027417">
    <property type="entry name" value="P-loop_NTPase"/>
</dbReference>
<protein>
    <recommendedName>
        <fullName evidence="1">Deoxynucleoside kinase domain-containing protein</fullName>
    </recommendedName>
</protein>
<reference evidence="2 3" key="1">
    <citation type="submission" date="2014-04" db="EMBL/GenBank/DDBJ databases">
        <title>Genome evolution of avian class.</title>
        <authorList>
            <person name="Zhang G."/>
            <person name="Li C."/>
        </authorList>
    </citation>
    <scope>NUCLEOTIDE SEQUENCE [LARGE SCALE GENOMIC DNA]</scope>
    <source>
        <strain evidence="2">BGI_N308</strain>
    </source>
</reference>
<evidence type="ECO:0000259" key="1">
    <source>
        <dbReference type="Pfam" id="PF01712"/>
    </source>
</evidence>
<gene>
    <name evidence="2" type="ORF">N308_01560</name>
</gene>
<keyword evidence="3" id="KW-1185">Reference proteome</keyword>
<dbReference type="GO" id="GO:0004138">
    <property type="term" value="F:deoxyguanosine kinase activity"/>
    <property type="evidence" value="ECO:0007669"/>
    <property type="project" value="TreeGrafter"/>
</dbReference>
<dbReference type="InterPro" id="IPR050566">
    <property type="entry name" value="Deoxyribonucleoside_kinase"/>
</dbReference>
<dbReference type="Proteomes" id="UP000053584">
    <property type="component" value="Unassembled WGS sequence"/>
</dbReference>
<dbReference type="EMBL" id="KL206584">
    <property type="protein sequence ID" value="KFV84049.1"/>
    <property type="molecule type" value="Genomic_DNA"/>
</dbReference>
<dbReference type="InterPro" id="IPR031314">
    <property type="entry name" value="DNK_dom"/>
</dbReference>
<feature type="domain" description="Deoxynucleoside kinase" evidence="1">
    <location>
        <begin position="1"/>
        <end position="123"/>
    </location>
</feature>
<evidence type="ECO:0000313" key="2">
    <source>
        <dbReference type="EMBL" id="KFV84049.1"/>
    </source>
</evidence>
<dbReference type="GO" id="GO:0005739">
    <property type="term" value="C:mitochondrion"/>
    <property type="evidence" value="ECO:0007669"/>
    <property type="project" value="TreeGrafter"/>
</dbReference>
<dbReference type="PANTHER" id="PTHR10513">
    <property type="entry name" value="DEOXYNUCLEOSIDE KINASE"/>
    <property type="match status" value="1"/>
</dbReference>
<sequence>RYVFAKNLFEAGHLNPLEWTIYQDWHTFLLQELGDRAALHGFLYLQATPEKCLERLHRRARSEEKGIQLDYLQQLHAQHESWLVEKTTEIHFANLRSASTLVLDVNRDFERDAAAQDVLMTKVG</sequence>